<evidence type="ECO:0000256" key="3">
    <source>
        <dbReference type="ARBA" id="ARBA00023015"/>
    </source>
</evidence>
<feature type="compositionally biased region" description="Basic and acidic residues" evidence="7">
    <location>
        <begin position="204"/>
        <end position="225"/>
    </location>
</feature>
<keyword evidence="10" id="KW-1185">Reference proteome</keyword>
<comment type="caution">
    <text evidence="9">The sequence shown here is derived from an EMBL/GenBank/DDBJ whole genome shotgun (WGS) entry which is preliminary data.</text>
</comment>
<organism evidence="9 10">
    <name type="scientific">Heterodermia speciosa</name>
    <dbReference type="NCBI Taxonomy" id="116794"/>
    <lineage>
        <taxon>Eukaryota</taxon>
        <taxon>Fungi</taxon>
        <taxon>Dikarya</taxon>
        <taxon>Ascomycota</taxon>
        <taxon>Pezizomycotina</taxon>
        <taxon>Lecanoromycetes</taxon>
        <taxon>OSLEUM clade</taxon>
        <taxon>Lecanoromycetidae</taxon>
        <taxon>Caliciales</taxon>
        <taxon>Physciaceae</taxon>
        <taxon>Heterodermia</taxon>
    </lineage>
</organism>
<dbReference type="GO" id="GO:0003677">
    <property type="term" value="F:DNA binding"/>
    <property type="evidence" value="ECO:0007669"/>
    <property type="project" value="UniProtKB-KW"/>
</dbReference>
<evidence type="ECO:0000256" key="6">
    <source>
        <dbReference type="ARBA" id="ARBA00023242"/>
    </source>
</evidence>
<feature type="compositionally biased region" description="Polar residues" evidence="7">
    <location>
        <begin position="30"/>
        <end position="41"/>
    </location>
</feature>
<dbReference type="EMBL" id="CAJPDS010000019">
    <property type="protein sequence ID" value="CAF9916994.1"/>
    <property type="molecule type" value="Genomic_DNA"/>
</dbReference>
<accession>A0A8H3F4P3</accession>
<dbReference type="OrthoDB" id="5575144at2759"/>
<dbReference type="InterPro" id="IPR001138">
    <property type="entry name" value="Zn2Cys6_DnaBD"/>
</dbReference>
<evidence type="ECO:0000313" key="9">
    <source>
        <dbReference type="EMBL" id="CAF9916994.1"/>
    </source>
</evidence>
<keyword evidence="3" id="KW-0805">Transcription regulation</keyword>
<dbReference type="Proteomes" id="UP000664521">
    <property type="component" value="Unassembled WGS sequence"/>
</dbReference>
<feature type="compositionally biased region" description="Basic and acidic residues" evidence="7">
    <location>
        <begin position="496"/>
        <end position="506"/>
    </location>
</feature>
<evidence type="ECO:0000256" key="2">
    <source>
        <dbReference type="ARBA" id="ARBA00022833"/>
    </source>
</evidence>
<dbReference type="GO" id="GO:0008270">
    <property type="term" value="F:zinc ion binding"/>
    <property type="evidence" value="ECO:0007669"/>
    <property type="project" value="InterPro"/>
</dbReference>
<dbReference type="PROSITE" id="PS50048">
    <property type="entry name" value="ZN2_CY6_FUNGAL_2"/>
    <property type="match status" value="1"/>
</dbReference>
<keyword evidence="6" id="KW-0539">Nucleus</keyword>
<keyword evidence="4" id="KW-0238">DNA-binding</keyword>
<dbReference type="PANTHER" id="PTHR47659">
    <property type="entry name" value="ZN(II)2CYS6 TRANSCRIPTION FACTOR (EUROFUNG)-RELATED"/>
    <property type="match status" value="1"/>
</dbReference>
<reference evidence="9" key="1">
    <citation type="submission" date="2021-03" db="EMBL/GenBank/DDBJ databases">
        <authorList>
            <person name="Tagirdzhanova G."/>
        </authorList>
    </citation>
    <scope>NUCLEOTIDE SEQUENCE</scope>
</reference>
<evidence type="ECO:0000256" key="4">
    <source>
        <dbReference type="ARBA" id="ARBA00023125"/>
    </source>
</evidence>
<gene>
    <name evidence="9" type="ORF">HETSPECPRED_003067</name>
</gene>
<dbReference type="InterPro" id="IPR050335">
    <property type="entry name" value="ERT1_acuK_gluconeogen_tf"/>
</dbReference>
<feature type="region of interest" description="Disordered" evidence="7">
    <location>
        <begin position="462"/>
        <end position="560"/>
    </location>
</feature>
<feature type="region of interest" description="Disordered" evidence="7">
    <location>
        <begin position="190"/>
        <end position="236"/>
    </location>
</feature>
<dbReference type="CDD" id="cd00067">
    <property type="entry name" value="GAL4"/>
    <property type="match status" value="1"/>
</dbReference>
<feature type="compositionally biased region" description="Polar residues" evidence="7">
    <location>
        <begin position="481"/>
        <end position="490"/>
    </location>
</feature>
<feature type="domain" description="Zn(2)-C6 fungal-type" evidence="8">
    <location>
        <begin position="122"/>
        <end position="153"/>
    </location>
</feature>
<dbReference type="PROSITE" id="PS00463">
    <property type="entry name" value="ZN2_CY6_FUNGAL_1"/>
    <property type="match status" value="1"/>
</dbReference>
<protein>
    <recommendedName>
        <fullName evidence="8">Zn(2)-C6 fungal-type domain-containing protein</fullName>
    </recommendedName>
</protein>
<feature type="compositionally biased region" description="Polar residues" evidence="7">
    <location>
        <begin position="59"/>
        <end position="69"/>
    </location>
</feature>
<evidence type="ECO:0000259" key="8">
    <source>
        <dbReference type="PROSITE" id="PS50048"/>
    </source>
</evidence>
<dbReference type="SUPFAM" id="SSF57701">
    <property type="entry name" value="Zn2/Cys6 DNA-binding domain"/>
    <property type="match status" value="1"/>
</dbReference>
<feature type="region of interest" description="Disordered" evidence="7">
    <location>
        <begin position="400"/>
        <end position="431"/>
    </location>
</feature>
<keyword evidence="2" id="KW-0862">Zinc</keyword>
<feature type="compositionally biased region" description="Low complexity" evidence="7">
    <location>
        <begin position="70"/>
        <end position="81"/>
    </location>
</feature>
<dbReference type="InterPro" id="IPR036864">
    <property type="entry name" value="Zn2-C6_fun-type_DNA-bd_sf"/>
</dbReference>
<dbReference type="PANTHER" id="PTHR47659:SF4">
    <property type="entry name" value="ZN(II)2CYS6 TRANSCRIPTION FACTOR (EUROFUNG)"/>
    <property type="match status" value="1"/>
</dbReference>
<name>A0A8H3F4P3_9LECA</name>
<evidence type="ECO:0000256" key="1">
    <source>
        <dbReference type="ARBA" id="ARBA00022723"/>
    </source>
</evidence>
<evidence type="ECO:0000256" key="5">
    <source>
        <dbReference type="ARBA" id="ARBA00023163"/>
    </source>
</evidence>
<keyword evidence="1" id="KW-0479">Metal-binding</keyword>
<evidence type="ECO:0000313" key="10">
    <source>
        <dbReference type="Proteomes" id="UP000664521"/>
    </source>
</evidence>
<dbReference type="AlphaFoldDB" id="A0A8H3F4P3"/>
<sequence>MSASPLHSRLPNAPQQHLSYNRKHSDSSKSGRSTPGKQSPAYSLGKANTKDRCHDVAGSLNTPTSASVKTSQSSRTSIQSSNGVPALREDSNDDSQDSPEGQSFTAGAPGVARRQKAHVPSACVNCKRKHLACETKRPCNRCIQTGKEASCVDVQHKKRGRPRLREEDNLREAAFGREYVHAEDYSGRNGVITVPHPGRPRSKSYRELRSQPEAHYDTHDRRPKTSDPGFGGGHPLQGQATVAAPLFLSDTIPTVLLTPDLQVTQHNHAFAQALSLPFNARGHSLMDLVVHSEREKIFRLQSVLRAELLDAARLPPMHGRYDAQASVPAIENLDIARATVGFQTRSEYWIFRLPKEQSRGFPISISLAQAGTHFIVLTLIQRPDSSKSVISPNVSNAIHTSQMRSPLSPSPHSPIQDRHPAKQTQANGAPLHYYSNPAYVEHVPLASPTYNTLDLQPSHRLSVGQYSQRSPPRTVELPYSGSRQSSSPEQLRNAGSRHEDVTDIPRHLQLPPIRTSGSGINDNRREDRGGRSGNGSPIKGSPQSGRKKKRRRVGIEEMLH</sequence>
<dbReference type="GO" id="GO:0000981">
    <property type="term" value="F:DNA-binding transcription factor activity, RNA polymerase II-specific"/>
    <property type="evidence" value="ECO:0007669"/>
    <property type="project" value="InterPro"/>
</dbReference>
<feature type="region of interest" description="Disordered" evidence="7">
    <location>
        <begin position="1"/>
        <end position="113"/>
    </location>
</feature>
<keyword evidence="5" id="KW-0804">Transcription</keyword>
<proteinExistence type="predicted"/>
<evidence type="ECO:0000256" key="7">
    <source>
        <dbReference type="SAM" id="MobiDB-lite"/>
    </source>
</evidence>